<feature type="chain" id="PRO_5015721870" evidence="1">
    <location>
        <begin position="21"/>
        <end position="157"/>
    </location>
</feature>
<gene>
    <name evidence="2" type="ORF">HYN69_19085</name>
</gene>
<feature type="signal peptide" evidence="1">
    <location>
        <begin position="1"/>
        <end position="20"/>
    </location>
</feature>
<keyword evidence="1" id="KW-0732">Signal</keyword>
<keyword evidence="3" id="KW-1185">Reference proteome</keyword>
<reference evidence="2 3" key="1">
    <citation type="submission" date="2018-04" db="EMBL/GenBank/DDBJ databases">
        <title>Genome sequencing of Gemmobacter.</title>
        <authorList>
            <person name="Yi H."/>
            <person name="Baek M.-G."/>
        </authorList>
    </citation>
    <scope>NUCLEOTIDE SEQUENCE [LARGE SCALE GENOMIC DNA]</scope>
    <source>
        <strain evidence="2 3">HYN0069</strain>
        <plasmid evidence="3">Plasmid unnamed1</plasmid>
    </source>
</reference>
<dbReference type="InterPro" id="IPR044859">
    <property type="entry name" value="Allene_oxi_cyc_Dirigent"/>
</dbReference>
<name>A0A2S0US93_9RHOB</name>
<accession>A0A2S0US93</accession>
<dbReference type="AlphaFoldDB" id="A0A2S0US93"/>
<geneLocation type="plasmid" evidence="2">
    <name>unnamed1</name>
</geneLocation>
<dbReference type="OrthoDB" id="9896544at2"/>
<dbReference type="Gene3D" id="2.40.480.10">
    <property type="entry name" value="Allene oxide cyclase-like"/>
    <property type="match status" value="1"/>
</dbReference>
<dbReference type="Proteomes" id="UP000244496">
    <property type="component" value="Plasmid unnamed1"/>
</dbReference>
<organism evidence="2 3">
    <name type="scientific">Paragemmobacter aquarius</name>
    <dbReference type="NCBI Taxonomy" id="2169400"/>
    <lineage>
        <taxon>Bacteria</taxon>
        <taxon>Pseudomonadati</taxon>
        <taxon>Pseudomonadota</taxon>
        <taxon>Alphaproteobacteria</taxon>
        <taxon>Rhodobacterales</taxon>
        <taxon>Paracoccaceae</taxon>
        <taxon>Paragemmobacter</taxon>
    </lineage>
</organism>
<evidence type="ECO:0000256" key="1">
    <source>
        <dbReference type="SAM" id="SignalP"/>
    </source>
</evidence>
<keyword evidence="2" id="KW-0614">Plasmid</keyword>
<evidence type="ECO:0000313" key="2">
    <source>
        <dbReference type="EMBL" id="AWB50689.1"/>
    </source>
</evidence>
<proteinExistence type="predicted"/>
<sequence>MKRLSLLATLFATAFTPAFAASTVTVIHGKTPDPVYLDLGVEGASVGDQRIFEFGGATTEGEAVTLDFLMTTTGLPEDGSELENRMTVAVFTFGNGSGDRVMIEGLGQYPQAGSTVKVDAALERAIVGGTGKYAGARGTVVSTHLADGSWQHVLNLD</sequence>
<evidence type="ECO:0000313" key="3">
    <source>
        <dbReference type="Proteomes" id="UP000244496"/>
    </source>
</evidence>
<dbReference type="RefSeq" id="WP_108437494.1">
    <property type="nucleotide sequence ID" value="NZ_CP028919.1"/>
</dbReference>
<dbReference type="EMBL" id="CP028919">
    <property type="protein sequence ID" value="AWB50689.1"/>
    <property type="molecule type" value="Genomic_DNA"/>
</dbReference>
<dbReference type="KEGG" id="geh:HYN69_19085"/>
<protein>
    <submittedName>
        <fullName evidence="2">Uncharacterized protein</fullName>
    </submittedName>
</protein>